<dbReference type="RefSeq" id="WP_099333982.1">
    <property type="nucleotide sequence ID" value="NZ_CP042812.1"/>
</dbReference>
<proteinExistence type="predicted"/>
<reference evidence="1 2" key="1">
    <citation type="submission" date="2017-09" db="EMBL/GenBank/DDBJ databases">
        <authorList>
            <person name="Perez-Cataluna A."/>
            <person name="Figueras M.J."/>
            <person name="Salas-Masso N."/>
        </authorList>
    </citation>
    <scope>NUCLEOTIDE SEQUENCE [LARGE SCALE GENOMIC DNA]</scope>
    <source>
        <strain evidence="1 2">F138-33</strain>
    </source>
</reference>
<evidence type="ECO:0008006" key="3">
    <source>
        <dbReference type="Google" id="ProtNLM"/>
    </source>
</evidence>
<dbReference type="EMBL" id="NWVW01000004">
    <property type="protein sequence ID" value="PHO10300.1"/>
    <property type="molecule type" value="Genomic_DNA"/>
</dbReference>
<evidence type="ECO:0000313" key="1">
    <source>
        <dbReference type="EMBL" id="PHO10300.1"/>
    </source>
</evidence>
<name>A0ABX4LRT3_9BACT</name>
<comment type="caution">
    <text evidence="1">The sequence shown here is derived from an EMBL/GenBank/DDBJ whole genome shotgun (WGS) entry which is preliminary data.</text>
</comment>
<evidence type="ECO:0000313" key="2">
    <source>
        <dbReference type="Proteomes" id="UP000221384"/>
    </source>
</evidence>
<gene>
    <name evidence="1" type="ORF">CPG37_04440</name>
</gene>
<sequence>MEIKKSKTLFHIFQIVTHAADSKIKTFNNEDEAQTELEKMNQDKDIYSTYELRSEVIIMPIPNFFIGQPIYAMFKHSEYKECECCKHMELVSGEKKLTPGIIKDIKIGKDGISYGVDHLDKSYPDTTYLIEEKDIYLELINQKK</sequence>
<keyword evidence="2" id="KW-1185">Reference proteome</keyword>
<protein>
    <recommendedName>
        <fullName evidence="3">DUF3299 domain-containing protein</fullName>
    </recommendedName>
</protein>
<dbReference type="Proteomes" id="UP000221384">
    <property type="component" value="Unassembled WGS sequence"/>
</dbReference>
<accession>A0ABX4LRT3</accession>
<organism evidence="1 2">
    <name type="scientific">Malaciobacter canalis</name>
    <dbReference type="NCBI Taxonomy" id="1912871"/>
    <lineage>
        <taxon>Bacteria</taxon>
        <taxon>Pseudomonadati</taxon>
        <taxon>Campylobacterota</taxon>
        <taxon>Epsilonproteobacteria</taxon>
        <taxon>Campylobacterales</taxon>
        <taxon>Arcobacteraceae</taxon>
        <taxon>Malaciobacter</taxon>
    </lineage>
</organism>